<dbReference type="HOGENOM" id="CLU_1882100_0_0_9"/>
<dbReference type="AlphaFoldDB" id="C0CWW2"/>
<keyword evidence="2" id="KW-1185">Reference proteome</keyword>
<sequence>MDFPSRSAKASWIEIQVDCMEDYKAFCRGLRRPRGLKYRGLNYDHPRIGRGLRRPRGLKFSELRKALIDNRRGLRRPRGLKSSDYTLSPTGLCRGLRRPRGLKYNGQEKIRWWPLSRSAKASWIEIFIKSLIYFD</sequence>
<accession>C0CWW2</accession>
<proteinExistence type="predicted"/>
<protein>
    <submittedName>
        <fullName evidence="1">Uncharacterized protein</fullName>
    </submittedName>
</protein>
<dbReference type="Proteomes" id="UP000004756">
    <property type="component" value="Unassembled WGS sequence"/>
</dbReference>
<name>C0CWW2_9FIRM</name>
<organism evidence="1 2">
    <name type="scientific">[Clostridium] asparagiforme DSM 15981</name>
    <dbReference type="NCBI Taxonomy" id="518636"/>
    <lineage>
        <taxon>Bacteria</taxon>
        <taxon>Bacillati</taxon>
        <taxon>Bacillota</taxon>
        <taxon>Clostridia</taxon>
        <taxon>Lachnospirales</taxon>
        <taxon>Lachnospiraceae</taxon>
        <taxon>Enterocloster</taxon>
    </lineage>
</organism>
<reference evidence="1 2" key="2">
    <citation type="submission" date="2009-02" db="EMBL/GenBank/DDBJ databases">
        <title>Draft genome sequence of Clostridium asparagiforme (DSM 15981).</title>
        <authorList>
            <person name="Sudarsanam P."/>
            <person name="Ley R."/>
            <person name="Guruge J."/>
            <person name="Turnbaugh P.J."/>
            <person name="Mahowald M."/>
            <person name="Liep D."/>
            <person name="Gordon J."/>
        </authorList>
    </citation>
    <scope>NUCLEOTIDE SEQUENCE [LARGE SCALE GENOMIC DNA]</scope>
    <source>
        <strain evidence="1 2">DSM 15981</strain>
    </source>
</reference>
<evidence type="ECO:0000313" key="2">
    <source>
        <dbReference type="Proteomes" id="UP000004756"/>
    </source>
</evidence>
<comment type="caution">
    <text evidence="1">The sequence shown here is derived from an EMBL/GenBank/DDBJ whole genome shotgun (WGS) entry which is preliminary data.</text>
</comment>
<evidence type="ECO:0000313" key="1">
    <source>
        <dbReference type="EMBL" id="EEG56422.1"/>
    </source>
</evidence>
<reference evidence="1 2" key="1">
    <citation type="submission" date="2009-01" db="EMBL/GenBank/DDBJ databases">
        <authorList>
            <person name="Fulton L."/>
            <person name="Clifton S."/>
            <person name="Fulton B."/>
            <person name="Xu J."/>
            <person name="Minx P."/>
            <person name="Pepin K.H."/>
            <person name="Johnson M."/>
            <person name="Bhonagiri V."/>
            <person name="Nash W.E."/>
            <person name="Mardis E.R."/>
            <person name="Wilson R.K."/>
        </authorList>
    </citation>
    <scope>NUCLEOTIDE SEQUENCE [LARGE SCALE GENOMIC DNA]</scope>
    <source>
        <strain evidence="1 2">DSM 15981</strain>
    </source>
</reference>
<gene>
    <name evidence="1" type="ORF">CLOSTASPAR_01483</name>
</gene>
<dbReference type="EMBL" id="ACCJ01000068">
    <property type="protein sequence ID" value="EEG56422.1"/>
    <property type="molecule type" value="Genomic_DNA"/>
</dbReference>